<comment type="caution">
    <text evidence="1">The sequence shown here is derived from an EMBL/GenBank/DDBJ whole genome shotgun (WGS) entry which is preliminary data.</text>
</comment>
<evidence type="ECO:0000313" key="1">
    <source>
        <dbReference type="EMBL" id="MBC2602082.1"/>
    </source>
</evidence>
<dbReference type="RefSeq" id="WP_185692782.1">
    <property type="nucleotide sequence ID" value="NZ_JACHVA010000082.1"/>
</dbReference>
<sequence>MYFVESEEIRRGIEDFFVLLEKLKVDGKYFMPLPLWFEFEGRKLTVWGGFKTDYASIPRGLWFLLAPRQIRRAAILHDAGYRILGFLRDQKIITNRQFSIFRETFDDLFFEAMGHVDPSISAFKRCAAFRSVRAFGWMRGAGLNDATIIQNNFPVVDRIISPF</sequence>
<proteinExistence type="predicted"/>
<name>A0A7X1AY36_9BACT</name>
<keyword evidence="2" id="KW-1185">Reference proteome</keyword>
<dbReference type="InterPro" id="IPR010767">
    <property type="entry name" value="Phage_CGC-2007_Cje0229"/>
</dbReference>
<reference evidence="1 2" key="1">
    <citation type="submission" date="2020-07" db="EMBL/GenBank/DDBJ databases">
        <authorList>
            <person name="Feng X."/>
        </authorList>
    </citation>
    <scope>NUCLEOTIDE SEQUENCE [LARGE SCALE GENOMIC DNA]</scope>
    <source>
        <strain evidence="1 2">JCM14086</strain>
    </source>
</reference>
<dbReference type="Proteomes" id="UP000525652">
    <property type="component" value="Unassembled WGS sequence"/>
</dbReference>
<accession>A0A7X1AY36</accession>
<dbReference type="AlphaFoldDB" id="A0A7X1AY36"/>
<dbReference type="Pfam" id="PF07087">
    <property type="entry name" value="DUF1353"/>
    <property type="match status" value="1"/>
</dbReference>
<organism evidence="1 2">
    <name type="scientific">Puniceicoccus vermicola</name>
    <dbReference type="NCBI Taxonomy" id="388746"/>
    <lineage>
        <taxon>Bacteria</taxon>
        <taxon>Pseudomonadati</taxon>
        <taxon>Verrucomicrobiota</taxon>
        <taxon>Opitutia</taxon>
        <taxon>Puniceicoccales</taxon>
        <taxon>Puniceicoccaceae</taxon>
        <taxon>Puniceicoccus</taxon>
    </lineage>
</organism>
<gene>
    <name evidence="1" type="ORF">H5P30_09870</name>
</gene>
<dbReference type="EMBL" id="JACHVA010000082">
    <property type="protein sequence ID" value="MBC2602082.1"/>
    <property type="molecule type" value="Genomic_DNA"/>
</dbReference>
<protein>
    <submittedName>
        <fullName evidence="1">DUF1353 domain-containing protein</fullName>
    </submittedName>
</protein>
<evidence type="ECO:0000313" key="2">
    <source>
        <dbReference type="Proteomes" id="UP000525652"/>
    </source>
</evidence>